<dbReference type="EMBL" id="GDKF01005985">
    <property type="protein sequence ID" value="JAT72637.1"/>
    <property type="molecule type" value="Transcribed_RNA"/>
</dbReference>
<organism evidence="1">
    <name type="scientific">Auxenochlorella protothecoides</name>
    <name type="common">Green microalga</name>
    <name type="synonym">Chlorella protothecoides</name>
    <dbReference type="NCBI Taxonomy" id="3075"/>
    <lineage>
        <taxon>Eukaryota</taxon>
        <taxon>Viridiplantae</taxon>
        <taxon>Chlorophyta</taxon>
        <taxon>core chlorophytes</taxon>
        <taxon>Trebouxiophyceae</taxon>
        <taxon>Chlorellales</taxon>
        <taxon>Chlorellaceae</taxon>
        <taxon>Auxenochlorella</taxon>
    </lineage>
</organism>
<evidence type="ECO:0000313" key="1">
    <source>
        <dbReference type="EMBL" id="JAT72637.1"/>
    </source>
</evidence>
<accession>A0A1D2A0D6</accession>
<dbReference type="AlphaFoldDB" id="A0A1D2A0D6"/>
<gene>
    <name evidence="1" type="ORF">g.19555</name>
</gene>
<sequence length="505" mass="52717">MADKQDCQEEVDRFLGDLSWALDAADEARVLSMLRSLVPRPPMLGDAVVQGMDLLIRAGLTHASSLQLVADVWDRAAQHCGARDLIPIFLAATGTLAGERGDDPQDPGVLLLTHALRALGTLAPRVHRGGTWVARDVAALVTRLLQDCGPLPLPALEACEGVLSGARRATASGPCDLQTELALAGAALTHHTLRGLPSPAGAAGPVAPEYWAEALSAAWGGDHTNLLARLLQDPPGGLPALVSLSISEMSGSRRRSGDAGAAVILALSSRLFGRIAGPPTYDSTVISFDTVLAAAARLLRPGCGAGLLALACLALTRAVAGKGKAADVPWGGTQDGWAVACITALHSPMAPALAPPAAHASRSLWCRIPQPHQEPVLRRLLRQDAPPEAVRGGLTLLSSAEHPSLLPLALTTATDASLTEAFSEEPCTWLELATLQASLLLRQALRVGRGSRPEGPTLDPGAARRHIAHLRRRAAGPQGKGGRLPLDRLHATLDWALEALARPQA</sequence>
<name>A0A1D2A0D6_AUXPR</name>
<proteinExistence type="predicted"/>
<protein>
    <submittedName>
        <fullName evidence="1">Uncharacterized protein</fullName>
    </submittedName>
</protein>
<reference evidence="1" key="1">
    <citation type="submission" date="2015-08" db="EMBL/GenBank/DDBJ databases">
        <authorList>
            <person name="Babu N.S."/>
            <person name="Beckwith C.J."/>
            <person name="Beseler K.G."/>
            <person name="Brison A."/>
            <person name="Carone J.V."/>
            <person name="Caskin T.P."/>
            <person name="Diamond M."/>
            <person name="Durham M.E."/>
            <person name="Foxe J.M."/>
            <person name="Go M."/>
            <person name="Henderson B.A."/>
            <person name="Jones I.B."/>
            <person name="McGettigan J.A."/>
            <person name="Micheletti S.J."/>
            <person name="Nasrallah M.E."/>
            <person name="Ortiz D."/>
            <person name="Piller C.R."/>
            <person name="Privatt S.R."/>
            <person name="Schneider S.L."/>
            <person name="Sharp S."/>
            <person name="Smith T.C."/>
            <person name="Stanton J.D."/>
            <person name="Ullery H.E."/>
            <person name="Wilson R.J."/>
            <person name="Serrano M.G."/>
            <person name="Buck G."/>
            <person name="Lee V."/>
            <person name="Wang Y."/>
            <person name="Carvalho R."/>
            <person name="Voegtly L."/>
            <person name="Shi R."/>
            <person name="Duckworth R."/>
            <person name="Johnson A."/>
            <person name="Loviza R."/>
            <person name="Walstead R."/>
            <person name="Shah Z."/>
            <person name="Kiflezghi M."/>
            <person name="Wade K."/>
            <person name="Ball S.L."/>
            <person name="Bradley K.W."/>
            <person name="Asai D.J."/>
            <person name="Bowman C.A."/>
            <person name="Russell D.A."/>
            <person name="Pope W.H."/>
            <person name="Jacobs-Sera D."/>
            <person name="Hendrix R.W."/>
            <person name="Hatfull G.F."/>
        </authorList>
    </citation>
    <scope>NUCLEOTIDE SEQUENCE</scope>
</reference>